<keyword evidence="3" id="KW-0804">Transcription</keyword>
<evidence type="ECO:0000256" key="3">
    <source>
        <dbReference type="ARBA" id="ARBA00023163"/>
    </source>
</evidence>
<evidence type="ECO:0000256" key="2">
    <source>
        <dbReference type="ARBA" id="ARBA00023125"/>
    </source>
</evidence>
<gene>
    <name evidence="5" type="ORF">AWC35_21190</name>
</gene>
<dbReference type="PANTHER" id="PTHR33204:SF37">
    <property type="entry name" value="HTH-TYPE TRANSCRIPTIONAL REGULATOR YODB"/>
    <property type="match status" value="1"/>
</dbReference>
<evidence type="ECO:0000313" key="5">
    <source>
        <dbReference type="EMBL" id="ATA21651.1"/>
    </source>
</evidence>
<dbReference type="InterPro" id="IPR002577">
    <property type="entry name" value="HTH_HxlR"/>
</dbReference>
<dbReference type="GO" id="GO:0003677">
    <property type="term" value="F:DNA binding"/>
    <property type="evidence" value="ECO:0007669"/>
    <property type="project" value="UniProtKB-KW"/>
</dbReference>
<sequence length="129" mass="14626">MRKENGAALPAVRYGKLLDADCPSRVILQHIVSRWGILVLIALDDETLRFSELRRRISGISEKMLAQTLQTFEKDGFVHRESLPVVPPHTEYSLTPLGREVYTQVIQLTDWIEFNLPKLLSAGRKPMAG</sequence>
<dbReference type="Pfam" id="PF01638">
    <property type="entry name" value="HxlR"/>
    <property type="match status" value="1"/>
</dbReference>
<organism evidence="5 6">
    <name type="scientific">Gibbsiella quercinecans</name>
    <dbReference type="NCBI Taxonomy" id="929813"/>
    <lineage>
        <taxon>Bacteria</taxon>
        <taxon>Pseudomonadati</taxon>
        <taxon>Pseudomonadota</taxon>
        <taxon>Gammaproteobacteria</taxon>
        <taxon>Enterobacterales</taxon>
        <taxon>Yersiniaceae</taxon>
        <taxon>Gibbsiella</taxon>
    </lineage>
</organism>
<evidence type="ECO:0000313" key="6">
    <source>
        <dbReference type="Proteomes" id="UP000217182"/>
    </source>
</evidence>
<name>A0A250B6B0_9GAMM</name>
<dbReference type="KEGG" id="gqu:AWC35_21190"/>
<dbReference type="PROSITE" id="PS51118">
    <property type="entry name" value="HTH_HXLR"/>
    <property type="match status" value="1"/>
</dbReference>
<keyword evidence="1" id="KW-0805">Transcription regulation</keyword>
<dbReference type="EMBL" id="CP014136">
    <property type="protein sequence ID" value="ATA21651.1"/>
    <property type="molecule type" value="Genomic_DNA"/>
</dbReference>
<dbReference type="SUPFAM" id="SSF46785">
    <property type="entry name" value="Winged helix' DNA-binding domain"/>
    <property type="match status" value="1"/>
</dbReference>
<reference evidence="5 6" key="1">
    <citation type="submission" date="2016-01" db="EMBL/GenBank/DDBJ databases">
        <authorList>
            <person name="Oliw E.H."/>
        </authorList>
    </citation>
    <scope>NUCLEOTIDE SEQUENCE [LARGE SCALE GENOMIC DNA]</scope>
    <source>
        <strain evidence="5 6">FRB97</strain>
    </source>
</reference>
<dbReference type="InterPro" id="IPR036388">
    <property type="entry name" value="WH-like_DNA-bd_sf"/>
</dbReference>
<dbReference type="InterPro" id="IPR036390">
    <property type="entry name" value="WH_DNA-bd_sf"/>
</dbReference>
<feature type="domain" description="HTH hxlR-type" evidence="4">
    <location>
        <begin position="22"/>
        <end position="120"/>
    </location>
</feature>
<evidence type="ECO:0000259" key="4">
    <source>
        <dbReference type="PROSITE" id="PS51118"/>
    </source>
</evidence>
<evidence type="ECO:0000256" key="1">
    <source>
        <dbReference type="ARBA" id="ARBA00023015"/>
    </source>
</evidence>
<dbReference type="Gene3D" id="1.10.10.10">
    <property type="entry name" value="Winged helix-like DNA-binding domain superfamily/Winged helix DNA-binding domain"/>
    <property type="match status" value="1"/>
</dbReference>
<dbReference type="PANTHER" id="PTHR33204">
    <property type="entry name" value="TRANSCRIPTIONAL REGULATOR, MARR FAMILY"/>
    <property type="match status" value="1"/>
</dbReference>
<accession>A0A250B6B0</accession>
<dbReference type="Proteomes" id="UP000217182">
    <property type="component" value="Chromosome"/>
</dbReference>
<dbReference type="AlphaFoldDB" id="A0A250B6B0"/>
<keyword evidence="6" id="KW-1185">Reference proteome</keyword>
<dbReference type="OrthoDB" id="9807069at2"/>
<keyword evidence="2" id="KW-0238">DNA-binding</keyword>
<protein>
    <submittedName>
        <fullName evidence="5">Transcriptional regulator</fullName>
    </submittedName>
</protein>
<dbReference type="RefSeq" id="WP_095848233.1">
    <property type="nucleotide sequence ID" value="NZ_CP014136.1"/>
</dbReference>
<proteinExistence type="predicted"/>